<sequence>MINRYLTDLAALFFPKTCAGCDTPLVYGEKLICTSCWYHLPVIPAHDQTANLHTIQTASFFYLMDSSRIQRIIYQLKYNNRPEIGTLLGEKYGSLLRERTPFQEADVIVPVPLHPTKLRKRGYNQSAFFAEGLSHSMQKPTAMQCLVRHRATESQTKKSRYERYENMETAFRLAKAEAIAGKHVLLVDDVLTTGATLEACSTVLLTAGAIQVNAVTIAKAL</sequence>
<dbReference type="InterPro" id="IPR051910">
    <property type="entry name" value="ComF/GntX_DNA_util-trans"/>
</dbReference>
<dbReference type="InterPro" id="IPR029057">
    <property type="entry name" value="PRTase-like"/>
</dbReference>
<dbReference type="InterPro" id="IPR000836">
    <property type="entry name" value="PRTase_dom"/>
</dbReference>
<name>A0ABQ1LYI4_9SPHI</name>
<keyword evidence="4" id="KW-1185">Reference proteome</keyword>
<dbReference type="Proteomes" id="UP000597338">
    <property type="component" value="Unassembled WGS sequence"/>
</dbReference>
<feature type="domain" description="Phosphoribosyltransferase" evidence="2">
    <location>
        <begin position="129"/>
        <end position="218"/>
    </location>
</feature>
<evidence type="ECO:0000259" key="2">
    <source>
        <dbReference type="Pfam" id="PF00156"/>
    </source>
</evidence>
<accession>A0ABQ1LYI4</accession>
<dbReference type="RefSeq" id="WP_188751008.1">
    <property type="nucleotide sequence ID" value="NZ_BMIK01000007.1"/>
</dbReference>
<gene>
    <name evidence="3" type="ORF">GCM10011386_24160</name>
</gene>
<proteinExistence type="inferred from homology"/>
<dbReference type="SUPFAM" id="SSF53271">
    <property type="entry name" value="PRTase-like"/>
    <property type="match status" value="1"/>
</dbReference>
<dbReference type="Pfam" id="PF00156">
    <property type="entry name" value="Pribosyltran"/>
    <property type="match status" value="1"/>
</dbReference>
<evidence type="ECO:0000256" key="1">
    <source>
        <dbReference type="ARBA" id="ARBA00008007"/>
    </source>
</evidence>
<dbReference type="PANTHER" id="PTHR47505">
    <property type="entry name" value="DNA UTILIZATION PROTEIN YHGH"/>
    <property type="match status" value="1"/>
</dbReference>
<comment type="similarity">
    <text evidence="1">Belongs to the ComF/GntX family.</text>
</comment>
<comment type="caution">
    <text evidence="3">The sequence shown here is derived from an EMBL/GenBank/DDBJ whole genome shotgun (WGS) entry which is preliminary data.</text>
</comment>
<reference evidence="4" key="1">
    <citation type="journal article" date="2019" name="Int. J. Syst. Evol. Microbiol.">
        <title>The Global Catalogue of Microorganisms (GCM) 10K type strain sequencing project: providing services to taxonomists for standard genome sequencing and annotation.</title>
        <authorList>
            <consortium name="The Broad Institute Genomics Platform"/>
            <consortium name="The Broad Institute Genome Sequencing Center for Infectious Disease"/>
            <person name="Wu L."/>
            <person name="Ma J."/>
        </authorList>
    </citation>
    <scope>NUCLEOTIDE SEQUENCE [LARGE SCALE GENOMIC DNA]</scope>
    <source>
        <strain evidence="4">CGMCC 1.15342</strain>
    </source>
</reference>
<dbReference type="PANTHER" id="PTHR47505:SF1">
    <property type="entry name" value="DNA UTILIZATION PROTEIN YHGH"/>
    <property type="match status" value="1"/>
</dbReference>
<dbReference type="Gene3D" id="3.40.50.2020">
    <property type="match status" value="1"/>
</dbReference>
<dbReference type="CDD" id="cd06223">
    <property type="entry name" value="PRTases_typeI"/>
    <property type="match status" value="1"/>
</dbReference>
<evidence type="ECO:0000313" key="3">
    <source>
        <dbReference type="EMBL" id="GGC31286.1"/>
    </source>
</evidence>
<organism evidence="3 4">
    <name type="scientific">Parapedobacter defluvii</name>
    <dbReference type="NCBI Taxonomy" id="2045106"/>
    <lineage>
        <taxon>Bacteria</taxon>
        <taxon>Pseudomonadati</taxon>
        <taxon>Bacteroidota</taxon>
        <taxon>Sphingobacteriia</taxon>
        <taxon>Sphingobacteriales</taxon>
        <taxon>Sphingobacteriaceae</taxon>
        <taxon>Parapedobacter</taxon>
    </lineage>
</organism>
<dbReference type="EMBL" id="BMIK01000007">
    <property type="protein sequence ID" value="GGC31286.1"/>
    <property type="molecule type" value="Genomic_DNA"/>
</dbReference>
<evidence type="ECO:0000313" key="4">
    <source>
        <dbReference type="Proteomes" id="UP000597338"/>
    </source>
</evidence>
<protein>
    <submittedName>
        <fullName evidence="3">Amidophosphoribosyltransferase</fullName>
    </submittedName>
</protein>